<dbReference type="EMBL" id="BARU01015156">
    <property type="protein sequence ID" value="GAH40834.1"/>
    <property type="molecule type" value="Genomic_DNA"/>
</dbReference>
<accession>X1GGU0</accession>
<reference evidence="1" key="1">
    <citation type="journal article" date="2014" name="Front. Microbiol.">
        <title>High frequency of phylogenetically diverse reductive dehalogenase-homologous genes in deep subseafloor sedimentary metagenomes.</title>
        <authorList>
            <person name="Kawai M."/>
            <person name="Futagami T."/>
            <person name="Toyoda A."/>
            <person name="Takaki Y."/>
            <person name="Nishi S."/>
            <person name="Hori S."/>
            <person name="Arai W."/>
            <person name="Tsubouchi T."/>
            <person name="Morono Y."/>
            <person name="Uchiyama I."/>
            <person name="Ito T."/>
            <person name="Fujiyama A."/>
            <person name="Inagaki F."/>
            <person name="Takami H."/>
        </authorList>
    </citation>
    <scope>NUCLEOTIDE SEQUENCE</scope>
    <source>
        <strain evidence="1">Expedition CK06-06</strain>
    </source>
</reference>
<evidence type="ECO:0000313" key="1">
    <source>
        <dbReference type="EMBL" id="GAH40834.1"/>
    </source>
</evidence>
<comment type="caution">
    <text evidence="1">The sequence shown here is derived from an EMBL/GenBank/DDBJ whole genome shotgun (WGS) entry which is preliminary data.</text>
</comment>
<proteinExistence type="predicted"/>
<gene>
    <name evidence="1" type="ORF">S03H2_26262</name>
</gene>
<name>X1GGU0_9ZZZZ</name>
<feature type="non-terminal residue" evidence="1">
    <location>
        <position position="1"/>
    </location>
</feature>
<sequence>SVPIVVKGVCGIIRTVRLAKQIMNRSTILDFLFVDIAFICDSIQMLY</sequence>
<organism evidence="1">
    <name type="scientific">marine sediment metagenome</name>
    <dbReference type="NCBI Taxonomy" id="412755"/>
    <lineage>
        <taxon>unclassified sequences</taxon>
        <taxon>metagenomes</taxon>
        <taxon>ecological metagenomes</taxon>
    </lineage>
</organism>
<protein>
    <submittedName>
        <fullName evidence="1">Uncharacterized protein</fullName>
    </submittedName>
</protein>
<dbReference type="AlphaFoldDB" id="X1GGU0"/>